<feature type="compositionally biased region" description="Acidic residues" evidence="1">
    <location>
        <begin position="1785"/>
        <end position="1796"/>
    </location>
</feature>
<evidence type="ECO:0000313" key="2">
    <source>
        <dbReference type="EMBL" id="KAJ8870939.1"/>
    </source>
</evidence>
<feature type="compositionally biased region" description="Polar residues" evidence="1">
    <location>
        <begin position="1815"/>
        <end position="1828"/>
    </location>
</feature>
<comment type="caution">
    <text evidence="2">The sequence shown here is derived from an EMBL/GenBank/DDBJ whole genome shotgun (WGS) entry which is preliminary data.</text>
</comment>
<feature type="region of interest" description="Disordered" evidence="1">
    <location>
        <begin position="1775"/>
        <end position="1803"/>
    </location>
</feature>
<feature type="region of interest" description="Disordered" evidence="1">
    <location>
        <begin position="857"/>
        <end position="908"/>
    </location>
</feature>
<protein>
    <submittedName>
        <fullName evidence="2">Uncharacterized protein</fullName>
    </submittedName>
</protein>
<feature type="compositionally biased region" description="Polar residues" evidence="1">
    <location>
        <begin position="679"/>
        <end position="689"/>
    </location>
</feature>
<organism evidence="2 3">
    <name type="scientific">Dryococelus australis</name>
    <dbReference type="NCBI Taxonomy" id="614101"/>
    <lineage>
        <taxon>Eukaryota</taxon>
        <taxon>Metazoa</taxon>
        <taxon>Ecdysozoa</taxon>
        <taxon>Arthropoda</taxon>
        <taxon>Hexapoda</taxon>
        <taxon>Insecta</taxon>
        <taxon>Pterygota</taxon>
        <taxon>Neoptera</taxon>
        <taxon>Polyneoptera</taxon>
        <taxon>Phasmatodea</taxon>
        <taxon>Verophasmatodea</taxon>
        <taxon>Anareolatae</taxon>
        <taxon>Phasmatidae</taxon>
        <taxon>Eurycanthinae</taxon>
        <taxon>Dryococelus</taxon>
    </lineage>
</organism>
<dbReference type="EMBL" id="JARBHB010000012">
    <property type="protein sequence ID" value="KAJ8870939.1"/>
    <property type="molecule type" value="Genomic_DNA"/>
</dbReference>
<dbReference type="InterPro" id="IPR036028">
    <property type="entry name" value="SH3-like_dom_sf"/>
</dbReference>
<feature type="region of interest" description="Disordered" evidence="1">
    <location>
        <begin position="1815"/>
        <end position="1887"/>
    </location>
</feature>
<dbReference type="PANTHER" id="PTHR14206:SF7">
    <property type="entry name" value="INSULIN RECEPTOR SUBSTRATE 53 KDA, ISOFORM A"/>
    <property type="match status" value="1"/>
</dbReference>
<feature type="compositionally biased region" description="Basic and acidic residues" evidence="1">
    <location>
        <begin position="1840"/>
        <end position="1849"/>
    </location>
</feature>
<proteinExistence type="predicted"/>
<sequence length="1906" mass="206847">MDASCLDMRSMNDATSPLKPLSRAKSEFNLSASTHSLAQARVEVGIADLWGMFADPDTPSRPKSMAVPERGGWESPLARALYAYLSSGDNQLSFLEGDIIALMAVTNQDEAESISARWRRVRCAEFLSCDCRRHRAIAAPSQTASFADRSSHSCETASTAHRSLTYRIASHYCGASFKRFSQYCIAFRCDAMGRDAFDADDRRPIPFVVSQQCDSLLAIDAMLPTVLTERNFSFRPEFASAQSKQFFFFEFVAVRRRPSRCTNFTRHRLSVSKGCFILIGYSSSQRNATIRWISNACTLTPSFQLDKSLLDTPWTTPRQQLTCKGTRKESSTVKCLYSYTFHEIALKQKSLCAFRSEELWHKSRGERNKGWQFGENLRTQCSGWFPLAYTEIIMDDGMRRDHLRHATLNSGPRCVLTPGPPGGPRAARRVNLAVRSYHIHTTLAGESMYQESMNITEALATTIDLQRVRIRPAKFEELLVSFKGLRSIKDGETDRQRPSHYIGLCLCTYVYRLFTGGWTVVRCGCYADSSPTHHRVQSIDSTASSTAATTPATPTSGLAGVTSPTSGGGNWATPVDRSYPGKAAPTPTASSSAAAVTMFGDTLVHRSTFAKQLAVPMPQRSTTRDHSLTGRSACPRTSCCGQCLVGTHLHISLYSRCMSPATRITSFYGFAISRGGSRGEQSQRTLSSESKPKTPAQHGTVCNPAARPPPPPIPTNNDHDKINDINLWRWFGREGLATYASVLIAWAALYDRCLAIVTKFSKTRYDKLTVSGIRVSIQSVRSELEPSNFSSDKYDGVYVVPGGDTGLYEGMLQARHGATATCASAGPPPSLPAPVPTPKIPAAHPQTLPVARGVSERRLAHPPPMPPLPSLLGAAKGTPGAVGNASLHSSNDSGFSNDPPPAPDVDYSDDDTSRILASRLGEPGPIPGRVAPGFSPCGNNAGRCRLSACFLVDLPFPMLLHSGAAPCSPHITHIGSQVLNDKVITTCMDNKDYTTVQVPRDYPVWEGTILNSFYQFPVTFSGSYPTENGYSDVRALLNTGYIHLAQIISHCSLRSCRTTLRHLTLSTRTRTACLSSPRHIPLRAPIIVAVTYAPTPSLETITHWHWLHASGILTCVSIQSRGLRWCGYFVNMAATNMLSVLPQHVNSKEWGDLDEASMNAKAGEAGDPRGNPPTSAIVLHDSDLPNSGRDPAGTRTRFAMVGGERSSRCPTAAPPSDKPSADPLCEVKSASFARPVSQSSVCVRPSVESDLTTIRRPSILLYVAVYFTIRNQVLCSGQNGQSCAETKVLQIFGSILFVPDLCNIDLGHCCAVTTSDVSLRRQLVNDKSTTVVVVVVVVLVEDMLSVVVRVVVVVVVVVANLRSDSQVEDMLSVVVRVVEVVVVVVVVVIANLRSDSQVLGRRYVVGGGACGGGCGGGGGGDMLSVVVRVVVVVVVVVANLRSDSQVLGRRYVVGGGACGGGCGGGGGGDMLSVVVRVVVVVVVVVANLRSDSQVLGRRYVVGGGACGGGGGGGCCQLEINRKQTPGSPQPTSASTAGSPDQETTDKRKKQLLSSVRGWLLYKSAVDLWEDVNTQYNSKGGKQTGSGGERRVATPQPQPVVRQASSLGHLSTLNRAEKDKGPPAGPPPPRPGYADDDVESVRGIKRSKSLWRFKRSHKDSIVLEGMSLWRHRSLVDVNATLEKDDGKKKTRPATPVMKMQLSAAKSDGQMVSNVDDSEEESRPMSPAVNGKESEQSDNADNITVDEPVVENGSSRRYNKRTRKDILKECARSMDINDDGLMSGAENGDDFDSSDEDTTLAGGETDSCIVVNDHTTHSTLQRQQHQQLKNGSLLPRTKLRYTSKERPKKEQDESDGLLQYGESLRNRMKKPDRGSRFDHKSQATGNMYGPWYDLWASDESVKSRRRKT</sequence>
<dbReference type="Proteomes" id="UP001159363">
    <property type="component" value="Chromosome 11"/>
</dbReference>
<accession>A0ABQ9GEX2</accession>
<dbReference type="InterPro" id="IPR027681">
    <property type="entry name" value="IRSp53/IRTKS/Pinkbar"/>
</dbReference>
<dbReference type="SUPFAM" id="SSF50044">
    <property type="entry name" value="SH3-domain"/>
    <property type="match status" value="2"/>
</dbReference>
<feature type="region of interest" description="Disordered" evidence="1">
    <location>
        <begin position="1702"/>
        <end position="1755"/>
    </location>
</feature>
<feature type="region of interest" description="Disordered" evidence="1">
    <location>
        <begin position="1160"/>
        <end position="1221"/>
    </location>
</feature>
<reference evidence="2 3" key="1">
    <citation type="submission" date="2023-02" db="EMBL/GenBank/DDBJ databases">
        <title>LHISI_Scaffold_Assembly.</title>
        <authorList>
            <person name="Stuart O.P."/>
            <person name="Cleave R."/>
            <person name="Magrath M.J.L."/>
            <person name="Mikheyev A.S."/>
        </authorList>
    </citation>
    <scope>NUCLEOTIDE SEQUENCE [LARGE SCALE GENOMIC DNA]</scope>
    <source>
        <strain evidence="2">Daus_M_001</strain>
        <tissue evidence="2">Leg muscle</tissue>
    </source>
</reference>
<feature type="region of interest" description="Disordered" evidence="1">
    <location>
        <begin position="675"/>
        <end position="717"/>
    </location>
</feature>
<keyword evidence="3" id="KW-1185">Reference proteome</keyword>
<feature type="region of interest" description="Disordered" evidence="1">
    <location>
        <begin position="821"/>
        <end position="845"/>
    </location>
</feature>
<feature type="region of interest" description="Disordered" evidence="1">
    <location>
        <begin position="1519"/>
        <end position="1548"/>
    </location>
</feature>
<gene>
    <name evidence="2" type="ORF">PR048_027241</name>
</gene>
<dbReference type="PANTHER" id="PTHR14206">
    <property type="entry name" value="BRAIN-SPECIFIC ANGIOGENESIS INHIBITOR 1-ASSOCIATED PROTEIN 2"/>
    <property type="match status" value="1"/>
</dbReference>
<dbReference type="Gene3D" id="2.30.30.40">
    <property type="entry name" value="SH3 Domains"/>
    <property type="match status" value="1"/>
</dbReference>
<feature type="compositionally biased region" description="Low complexity" evidence="1">
    <location>
        <begin position="541"/>
        <end position="556"/>
    </location>
</feature>
<name>A0ABQ9GEX2_9NEOP</name>
<evidence type="ECO:0000313" key="3">
    <source>
        <dbReference type="Proteomes" id="UP001159363"/>
    </source>
</evidence>
<evidence type="ECO:0000256" key="1">
    <source>
        <dbReference type="SAM" id="MobiDB-lite"/>
    </source>
</evidence>
<feature type="region of interest" description="Disordered" evidence="1">
    <location>
        <begin position="1578"/>
        <end position="1640"/>
    </location>
</feature>
<feature type="compositionally biased region" description="Polar residues" evidence="1">
    <location>
        <begin position="1602"/>
        <end position="1613"/>
    </location>
</feature>
<feature type="compositionally biased region" description="Basic and acidic residues" evidence="1">
    <location>
        <begin position="1867"/>
        <end position="1879"/>
    </location>
</feature>
<feature type="compositionally biased region" description="Polar residues" evidence="1">
    <location>
        <begin position="1522"/>
        <end position="1541"/>
    </location>
</feature>
<feature type="region of interest" description="Disordered" evidence="1">
    <location>
        <begin position="537"/>
        <end position="591"/>
    </location>
</feature>
<feature type="compositionally biased region" description="Polar residues" evidence="1">
    <location>
        <begin position="886"/>
        <end position="896"/>
    </location>
</feature>
<feature type="compositionally biased region" description="Pro residues" evidence="1">
    <location>
        <begin position="826"/>
        <end position="839"/>
    </location>
</feature>